<keyword evidence="1" id="KW-0547">Nucleotide-binding</keyword>
<dbReference type="InterPro" id="IPR058031">
    <property type="entry name" value="AAA_lid_NorR"/>
</dbReference>
<dbReference type="GO" id="GO:0006355">
    <property type="term" value="P:regulation of DNA-templated transcription"/>
    <property type="evidence" value="ECO:0007669"/>
    <property type="project" value="InterPro"/>
</dbReference>
<accession>A0AA96GJS7</accession>
<dbReference type="PROSITE" id="PS50045">
    <property type="entry name" value="SIGMA54_INTERACT_4"/>
    <property type="match status" value="1"/>
</dbReference>
<evidence type="ECO:0000256" key="3">
    <source>
        <dbReference type="ARBA" id="ARBA00023015"/>
    </source>
</evidence>
<dbReference type="InterPro" id="IPR025943">
    <property type="entry name" value="Sigma_54_int_dom_ATP-bd_2"/>
</dbReference>
<feature type="domain" description="Sigma-54 factor interaction" evidence="6">
    <location>
        <begin position="224"/>
        <end position="453"/>
    </location>
</feature>
<dbReference type="InterPro" id="IPR002078">
    <property type="entry name" value="Sigma_54_int"/>
</dbReference>
<dbReference type="Gene3D" id="3.30.450.40">
    <property type="match status" value="1"/>
</dbReference>
<evidence type="ECO:0000259" key="6">
    <source>
        <dbReference type="PROSITE" id="PS50045"/>
    </source>
</evidence>
<dbReference type="InterPro" id="IPR003018">
    <property type="entry name" value="GAF"/>
</dbReference>
<dbReference type="CDD" id="cd00009">
    <property type="entry name" value="AAA"/>
    <property type="match status" value="1"/>
</dbReference>
<keyword evidence="8" id="KW-1185">Reference proteome</keyword>
<evidence type="ECO:0000256" key="5">
    <source>
        <dbReference type="ARBA" id="ARBA00023163"/>
    </source>
</evidence>
<dbReference type="SUPFAM" id="SSF52540">
    <property type="entry name" value="P-loop containing nucleoside triphosphate hydrolases"/>
    <property type="match status" value="1"/>
</dbReference>
<keyword evidence="4" id="KW-0238">DNA-binding</keyword>
<dbReference type="InterPro" id="IPR025944">
    <property type="entry name" value="Sigma_54_int_dom_CS"/>
</dbReference>
<dbReference type="InterPro" id="IPR003593">
    <property type="entry name" value="AAA+_ATPase"/>
</dbReference>
<dbReference type="SUPFAM" id="SSF55781">
    <property type="entry name" value="GAF domain-like"/>
    <property type="match status" value="1"/>
</dbReference>
<sequence length="543" mass="60701">MTTTKAECREPTLDSLKCLLLDIAQQRSLNDLLWLIVRRLADRPTVVLARIWLLKPGDICSTCRFKEECPDQRQCLHLVASAGRSGGGDKTEWMKTDGYFARFPLGVCKVGRIGKTGEQLVINEMEHNLAWIARPDWARQEGIQGFHGQPIIYKGETLGVLAVFEREPVTNEATVWFRMIADHVAVAIANARAFEEIERLKAQLELENTFLKEEVLEAQNFGDIIGQSPAIANLVQQIELVAPTDATALISGESGTGKELVAREIHRRSQRKDHPLVRVNCASIPKDLYESEFFGHAKGSFTGAMKDRAGRFQAADGGTLFLDEVGEIPLEMQSKLLRVLQEGEYERVGEETTRKVNVRIIAATNRKLAQEVEAKRFRQDLYYRLNVFPIEVAPLRNRKEDIPLLAGMFMANVRKKLNCTGRELTQAEVVKLQNYHWPGNVRELQNIIERAVISSRCGSVKFDLPVPQASGASLKTPIKKTGDSAGRILTEEDIRLQEKGNIEAALLKTGWKIYGTGGAAELLGIKPTTLLSRIKKMGIEKAH</sequence>
<dbReference type="Gene3D" id="1.10.8.60">
    <property type="match status" value="1"/>
</dbReference>
<dbReference type="GO" id="GO:0005524">
    <property type="term" value="F:ATP binding"/>
    <property type="evidence" value="ECO:0007669"/>
    <property type="project" value="UniProtKB-KW"/>
</dbReference>
<gene>
    <name evidence="7" type="ORF">PP769_03880</name>
</gene>
<evidence type="ECO:0000313" key="7">
    <source>
        <dbReference type="EMBL" id="WNM58916.1"/>
    </source>
</evidence>
<dbReference type="PANTHER" id="PTHR32071">
    <property type="entry name" value="TRANSCRIPTIONAL REGULATORY PROTEIN"/>
    <property type="match status" value="1"/>
</dbReference>
<proteinExistence type="predicted"/>
<evidence type="ECO:0000256" key="2">
    <source>
        <dbReference type="ARBA" id="ARBA00022840"/>
    </source>
</evidence>
<dbReference type="Pfam" id="PF25601">
    <property type="entry name" value="AAA_lid_14"/>
    <property type="match status" value="1"/>
</dbReference>
<reference evidence="7 8" key="1">
    <citation type="submission" date="2023-01" db="EMBL/GenBank/DDBJ databases">
        <title>Cultivation and genomic characterization of new, ubiquitous marine nitrite-oxidizing bacteria from the Nitrospirales.</title>
        <authorList>
            <person name="Mueller A.J."/>
            <person name="Daebeler A."/>
            <person name="Herbold C.W."/>
            <person name="Kirkegaard R.H."/>
            <person name="Daims H."/>
        </authorList>
    </citation>
    <scope>NUCLEOTIDE SEQUENCE [LARGE SCALE GENOMIC DNA]</scope>
    <source>
        <strain evidence="7 8">VA</strain>
    </source>
</reference>
<keyword evidence="3" id="KW-0805">Transcription regulation</keyword>
<dbReference type="SMART" id="SM00065">
    <property type="entry name" value="GAF"/>
    <property type="match status" value="1"/>
</dbReference>
<organism evidence="7 8">
    <name type="scientific">Candidatus Nitrospira allomarina</name>
    <dbReference type="NCBI Taxonomy" id="3020900"/>
    <lineage>
        <taxon>Bacteria</taxon>
        <taxon>Pseudomonadati</taxon>
        <taxon>Nitrospirota</taxon>
        <taxon>Nitrospiria</taxon>
        <taxon>Nitrospirales</taxon>
        <taxon>Nitrospiraceae</taxon>
        <taxon>Nitrospira</taxon>
    </lineage>
</organism>
<dbReference type="PROSITE" id="PS00688">
    <property type="entry name" value="SIGMA54_INTERACT_3"/>
    <property type="match status" value="1"/>
</dbReference>
<keyword evidence="5" id="KW-0804">Transcription</keyword>
<dbReference type="PROSITE" id="PS00676">
    <property type="entry name" value="SIGMA54_INTERACT_2"/>
    <property type="match status" value="1"/>
</dbReference>
<evidence type="ECO:0000256" key="1">
    <source>
        <dbReference type="ARBA" id="ARBA00022741"/>
    </source>
</evidence>
<dbReference type="AlphaFoldDB" id="A0AA96GJS7"/>
<dbReference type="EMBL" id="CP116967">
    <property type="protein sequence ID" value="WNM58916.1"/>
    <property type="molecule type" value="Genomic_DNA"/>
</dbReference>
<dbReference type="KEGG" id="nall:PP769_03880"/>
<dbReference type="GO" id="GO:0003677">
    <property type="term" value="F:DNA binding"/>
    <property type="evidence" value="ECO:0007669"/>
    <property type="project" value="UniProtKB-KW"/>
</dbReference>
<dbReference type="PANTHER" id="PTHR32071:SF57">
    <property type="entry name" value="C4-DICARBOXYLATE TRANSPORT TRANSCRIPTIONAL REGULATORY PROTEIN DCTD"/>
    <property type="match status" value="1"/>
</dbReference>
<dbReference type="RefSeq" id="WP_312645412.1">
    <property type="nucleotide sequence ID" value="NZ_CP116967.1"/>
</dbReference>
<dbReference type="SMART" id="SM00382">
    <property type="entry name" value="AAA"/>
    <property type="match status" value="1"/>
</dbReference>
<dbReference type="InterPro" id="IPR027417">
    <property type="entry name" value="P-loop_NTPase"/>
</dbReference>
<keyword evidence="2" id="KW-0067">ATP-binding</keyword>
<evidence type="ECO:0000313" key="8">
    <source>
        <dbReference type="Proteomes" id="UP001302719"/>
    </source>
</evidence>
<dbReference type="Pfam" id="PF00158">
    <property type="entry name" value="Sigma54_activat"/>
    <property type="match status" value="1"/>
</dbReference>
<dbReference type="Proteomes" id="UP001302719">
    <property type="component" value="Chromosome"/>
</dbReference>
<dbReference type="FunFam" id="3.40.50.300:FF:000006">
    <property type="entry name" value="DNA-binding transcriptional regulator NtrC"/>
    <property type="match status" value="1"/>
</dbReference>
<dbReference type="Pfam" id="PF01590">
    <property type="entry name" value="GAF"/>
    <property type="match status" value="1"/>
</dbReference>
<dbReference type="Gene3D" id="1.10.10.60">
    <property type="entry name" value="Homeodomain-like"/>
    <property type="match status" value="1"/>
</dbReference>
<dbReference type="InterPro" id="IPR029016">
    <property type="entry name" value="GAF-like_dom_sf"/>
</dbReference>
<name>A0AA96GJS7_9BACT</name>
<protein>
    <submittedName>
        <fullName evidence="7">Sigma 54-interacting transcriptional regulator</fullName>
    </submittedName>
</protein>
<dbReference type="Gene3D" id="3.40.50.300">
    <property type="entry name" value="P-loop containing nucleotide triphosphate hydrolases"/>
    <property type="match status" value="1"/>
</dbReference>
<evidence type="ECO:0000256" key="4">
    <source>
        <dbReference type="ARBA" id="ARBA00023125"/>
    </source>
</evidence>